<proteinExistence type="predicted"/>
<dbReference type="Proteomes" id="UP000184782">
    <property type="component" value="Unassembled WGS sequence"/>
</dbReference>
<dbReference type="InterPro" id="IPR028994">
    <property type="entry name" value="Integrin_alpha_N"/>
</dbReference>
<name>A0A1N6EE71_9FLAO</name>
<evidence type="ECO:0000313" key="1">
    <source>
        <dbReference type="EMBL" id="SIN81187.1"/>
    </source>
</evidence>
<dbReference type="RefSeq" id="WP_074228159.1">
    <property type="nucleotide sequence ID" value="NZ_FSRQ01000001.1"/>
</dbReference>
<protein>
    <recommendedName>
        <fullName evidence="3">VCBS repeat-containing protein</fullName>
    </recommendedName>
</protein>
<dbReference type="EMBL" id="FSRQ01000001">
    <property type="protein sequence ID" value="SIN81187.1"/>
    <property type="molecule type" value="Genomic_DNA"/>
</dbReference>
<evidence type="ECO:0000313" key="2">
    <source>
        <dbReference type="Proteomes" id="UP000184782"/>
    </source>
</evidence>
<gene>
    <name evidence="1" type="ORF">SAMN05421769_0220</name>
</gene>
<reference evidence="2" key="1">
    <citation type="submission" date="2016-12" db="EMBL/GenBank/DDBJ databases">
        <authorList>
            <person name="Varghese N."/>
            <person name="Submissions S."/>
        </authorList>
    </citation>
    <scope>NUCLEOTIDE SEQUENCE [LARGE SCALE GENOMIC DNA]</scope>
    <source>
        <strain evidence="2">DSM 16779</strain>
    </source>
</reference>
<accession>A0A1N6EE71</accession>
<dbReference type="OrthoDB" id="637392at2"/>
<evidence type="ECO:0008006" key="3">
    <source>
        <dbReference type="Google" id="ProtNLM"/>
    </source>
</evidence>
<organism evidence="1 2">
    <name type="scientific">Chryseobacterium scophthalmum</name>
    <dbReference type="NCBI Taxonomy" id="59733"/>
    <lineage>
        <taxon>Bacteria</taxon>
        <taxon>Pseudomonadati</taxon>
        <taxon>Bacteroidota</taxon>
        <taxon>Flavobacteriia</taxon>
        <taxon>Flavobacteriales</taxon>
        <taxon>Weeksellaceae</taxon>
        <taxon>Chryseobacterium group</taxon>
        <taxon>Chryseobacterium</taxon>
    </lineage>
</organism>
<dbReference type="SUPFAM" id="SSF69318">
    <property type="entry name" value="Integrin alpha N-terminal domain"/>
    <property type="match status" value="1"/>
</dbReference>
<sequence>MKTFILYVFTFCSLSLSAQEKEGVLGDFDGNGTKEYAYTKINDCNDDCDGKCETIIYFSDKKIKPFIIAPSRNGTLYNLKDLNNDGKDDIGFYPDWCTSCWHPFYVYTYKKNGWEPLVSPISTHCSQWEDEKFPIKKDPKKKGYVIITISVWKDDDIKIISKSVKMN</sequence>
<dbReference type="AlphaFoldDB" id="A0A1N6EE71"/>
<keyword evidence="2" id="KW-1185">Reference proteome</keyword>
<dbReference type="STRING" id="59733.SAMN05421769_0220"/>